<gene>
    <name evidence="1" type="ORF">CTRU02_210383</name>
</gene>
<keyword evidence="2" id="KW-1185">Reference proteome</keyword>
<organism evidence="1 2">
    <name type="scientific">Colletotrichum truncatum</name>
    <name type="common">Anthracnose fungus</name>
    <name type="synonym">Colletotrichum capsici</name>
    <dbReference type="NCBI Taxonomy" id="5467"/>
    <lineage>
        <taxon>Eukaryota</taxon>
        <taxon>Fungi</taxon>
        <taxon>Dikarya</taxon>
        <taxon>Ascomycota</taxon>
        <taxon>Pezizomycotina</taxon>
        <taxon>Sordariomycetes</taxon>
        <taxon>Hypocreomycetidae</taxon>
        <taxon>Glomerellales</taxon>
        <taxon>Glomerellaceae</taxon>
        <taxon>Colletotrichum</taxon>
        <taxon>Colletotrichum truncatum species complex</taxon>
    </lineage>
</organism>
<evidence type="ECO:0000313" key="1">
    <source>
        <dbReference type="EMBL" id="KAL0933584.1"/>
    </source>
</evidence>
<comment type="caution">
    <text evidence="1">The sequence shown here is derived from an EMBL/GenBank/DDBJ whole genome shotgun (WGS) entry which is preliminary data.</text>
</comment>
<reference evidence="1 2" key="1">
    <citation type="journal article" date="2020" name="Phytopathology">
        <title>Genome Sequence Resources of Colletotrichum truncatum, C. plurivorum, C. musicola, and C. sojae: Four Species Pathogenic to Soybean (Glycine max).</title>
        <authorList>
            <person name="Rogerio F."/>
            <person name="Boufleur T.R."/>
            <person name="Ciampi-Guillardi M."/>
            <person name="Sukno S.A."/>
            <person name="Thon M.R."/>
            <person name="Massola Junior N.S."/>
            <person name="Baroncelli R."/>
        </authorList>
    </citation>
    <scope>NUCLEOTIDE SEQUENCE [LARGE SCALE GENOMIC DNA]</scope>
    <source>
        <strain evidence="1 2">CMES1059</strain>
    </source>
</reference>
<dbReference type="Proteomes" id="UP000805649">
    <property type="component" value="Unassembled WGS sequence"/>
</dbReference>
<sequence length="260" mass="27096">MRTSNIVAILASVSTVTALALPVVDAPAAPAVEDRQVTTTNAGPDSFLAKLVDINNEVVQVRLGVTGLEGANFPSRTTGLSGLLASLGLDQVFNKLLNDVLRPLFARLSGGGGLQTTFGSLLSQLQDFNATGQGLSLDQSQQIISQLTSFQGNLQQVLDQFAARKPDFTAISGGAGNSVSIFNRVQTILGGVLGLGNGNVGTALDGIRSFLTQTLLNSNLLTGSNSVLLQRIDPSLRQTLEGLSSSLQTILNSSINLYAK</sequence>
<name>A0ACC3YNX0_COLTU</name>
<protein>
    <submittedName>
        <fullName evidence="1">Uncharacterized protein</fullName>
    </submittedName>
</protein>
<dbReference type="EMBL" id="VUJX02000007">
    <property type="protein sequence ID" value="KAL0933584.1"/>
    <property type="molecule type" value="Genomic_DNA"/>
</dbReference>
<proteinExistence type="predicted"/>
<evidence type="ECO:0000313" key="2">
    <source>
        <dbReference type="Proteomes" id="UP000805649"/>
    </source>
</evidence>
<accession>A0ACC3YNX0</accession>